<dbReference type="Pfam" id="PF02798">
    <property type="entry name" value="GST_N"/>
    <property type="match status" value="1"/>
</dbReference>
<comment type="similarity">
    <text evidence="1">Belongs to the GST superfamily. Phi family.</text>
</comment>
<gene>
    <name evidence="7" type="primary">GSTF1</name>
    <name evidence="7" type="ORF">MA16_Dca019467</name>
</gene>
<feature type="domain" description="GST C-terminal" evidence="6">
    <location>
        <begin position="89"/>
        <end position="217"/>
    </location>
</feature>
<dbReference type="InterPro" id="IPR036282">
    <property type="entry name" value="Glutathione-S-Trfase_C_sf"/>
</dbReference>
<feature type="domain" description="GST N-terminal" evidence="5">
    <location>
        <begin position="1"/>
        <end position="82"/>
    </location>
</feature>
<evidence type="ECO:0000259" key="5">
    <source>
        <dbReference type="PROSITE" id="PS50404"/>
    </source>
</evidence>
<accession>A0A2I0WHH5</accession>
<dbReference type="SFLD" id="SFLDS00019">
    <property type="entry name" value="Glutathione_Transferase_(cytos"/>
    <property type="match status" value="1"/>
</dbReference>
<dbReference type="EC" id="2.5.1.18" evidence="2"/>
<dbReference type="Gene3D" id="3.40.30.10">
    <property type="entry name" value="Glutaredoxin"/>
    <property type="match status" value="1"/>
</dbReference>
<organism evidence="7 8">
    <name type="scientific">Dendrobium catenatum</name>
    <dbReference type="NCBI Taxonomy" id="906689"/>
    <lineage>
        <taxon>Eukaryota</taxon>
        <taxon>Viridiplantae</taxon>
        <taxon>Streptophyta</taxon>
        <taxon>Embryophyta</taxon>
        <taxon>Tracheophyta</taxon>
        <taxon>Spermatophyta</taxon>
        <taxon>Magnoliopsida</taxon>
        <taxon>Liliopsida</taxon>
        <taxon>Asparagales</taxon>
        <taxon>Orchidaceae</taxon>
        <taxon>Epidendroideae</taxon>
        <taxon>Malaxideae</taxon>
        <taxon>Dendrobiinae</taxon>
        <taxon>Dendrobium</taxon>
    </lineage>
</organism>
<dbReference type="InterPro" id="IPR010987">
    <property type="entry name" value="Glutathione-S-Trfase_C-like"/>
</dbReference>
<dbReference type="SUPFAM" id="SSF47616">
    <property type="entry name" value="GST C-terminal domain-like"/>
    <property type="match status" value="1"/>
</dbReference>
<dbReference type="InterPro" id="IPR034347">
    <property type="entry name" value="GST_Phi_C"/>
</dbReference>
<dbReference type="InterPro" id="IPR004046">
    <property type="entry name" value="GST_C"/>
</dbReference>
<dbReference type="GO" id="GO:0005737">
    <property type="term" value="C:cytoplasm"/>
    <property type="evidence" value="ECO:0007669"/>
    <property type="project" value="TreeGrafter"/>
</dbReference>
<dbReference type="InterPro" id="IPR036249">
    <property type="entry name" value="Thioredoxin-like_sf"/>
</dbReference>
<comment type="catalytic activity">
    <reaction evidence="4">
        <text>RX + glutathione = an S-substituted glutathione + a halide anion + H(+)</text>
        <dbReference type="Rhea" id="RHEA:16437"/>
        <dbReference type="ChEBI" id="CHEBI:15378"/>
        <dbReference type="ChEBI" id="CHEBI:16042"/>
        <dbReference type="ChEBI" id="CHEBI:17792"/>
        <dbReference type="ChEBI" id="CHEBI:57925"/>
        <dbReference type="ChEBI" id="CHEBI:90779"/>
        <dbReference type="EC" id="2.5.1.18"/>
    </reaction>
</comment>
<evidence type="ECO:0000256" key="4">
    <source>
        <dbReference type="ARBA" id="ARBA00047960"/>
    </source>
</evidence>
<dbReference type="GO" id="GO:0043295">
    <property type="term" value="F:glutathione binding"/>
    <property type="evidence" value="ECO:0007669"/>
    <property type="project" value="TreeGrafter"/>
</dbReference>
<dbReference type="PANTHER" id="PTHR43900">
    <property type="entry name" value="GLUTATHIONE S-TRANSFERASE RHO"/>
    <property type="match status" value="1"/>
</dbReference>
<dbReference type="FunFam" id="3.40.30.10:FF:000016">
    <property type="entry name" value="Glutathione S-transferase F2"/>
    <property type="match status" value="1"/>
</dbReference>
<dbReference type="STRING" id="906689.A0A2I0WHH5"/>
<dbReference type="SFLD" id="SFLDG01154">
    <property type="entry name" value="Main.5:_Phi-like"/>
    <property type="match status" value="1"/>
</dbReference>
<dbReference type="EMBL" id="KZ502643">
    <property type="protein sequence ID" value="PKU75098.1"/>
    <property type="molecule type" value="Genomic_DNA"/>
</dbReference>
<sequence>MVVKLFGSPVSTCTARVMLCMEEIGLQYELVPVDLKAGEHQRPPHSDRNPFCQIPALQDGGLVLFESRVITRYLVQKYGKGTYLLKQKSFVDTVAVDQWMEVETQHFNGPISAIVFQHVFLPLLFGGHTDQNVVLLDLDKLGKVLDVYEARLSKTKFLAGDFYSLADLHHLPYGYHLINNTPHGSLINSRPHVKAWWDAITSRQGSKKVLAAMASTS</sequence>
<evidence type="ECO:0000259" key="6">
    <source>
        <dbReference type="PROSITE" id="PS50405"/>
    </source>
</evidence>
<reference evidence="7 8" key="1">
    <citation type="journal article" date="2016" name="Sci. Rep.">
        <title>The Dendrobium catenatum Lindl. genome sequence provides insights into polysaccharide synthase, floral development and adaptive evolution.</title>
        <authorList>
            <person name="Zhang G.Q."/>
            <person name="Xu Q."/>
            <person name="Bian C."/>
            <person name="Tsai W.C."/>
            <person name="Yeh C.M."/>
            <person name="Liu K.W."/>
            <person name="Yoshida K."/>
            <person name="Zhang L.S."/>
            <person name="Chang S.B."/>
            <person name="Chen F."/>
            <person name="Shi Y."/>
            <person name="Su Y.Y."/>
            <person name="Zhang Y.Q."/>
            <person name="Chen L.J."/>
            <person name="Yin Y."/>
            <person name="Lin M."/>
            <person name="Huang H."/>
            <person name="Deng H."/>
            <person name="Wang Z.W."/>
            <person name="Zhu S.L."/>
            <person name="Zhao X."/>
            <person name="Deng C."/>
            <person name="Niu S.C."/>
            <person name="Huang J."/>
            <person name="Wang M."/>
            <person name="Liu G.H."/>
            <person name="Yang H.J."/>
            <person name="Xiao X.J."/>
            <person name="Hsiao Y.Y."/>
            <person name="Wu W.L."/>
            <person name="Chen Y.Y."/>
            <person name="Mitsuda N."/>
            <person name="Ohme-Takagi M."/>
            <person name="Luo Y.B."/>
            <person name="Van de Peer Y."/>
            <person name="Liu Z.J."/>
        </authorList>
    </citation>
    <scope>NUCLEOTIDE SEQUENCE [LARGE SCALE GENOMIC DNA]</scope>
    <source>
        <tissue evidence="7">The whole plant</tissue>
    </source>
</reference>
<dbReference type="Gene3D" id="1.20.1050.10">
    <property type="match status" value="1"/>
</dbReference>
<dbReference type="PANTHER" id="PTHR43900:SF3">
    <property type="entry name" value="GLUTATHIONE S-TRANSFERASE RHO"/>
    <property type="match status" value="1"/>
</dbReference>
<dbReference type="SUPFAM" id="SSF52833">
    <property type="entry name" value="Thioredoxin-like"/>
    <property type="match status" value="1"/>
</dbReference>
<dbReference type="InterPro" id="IPR040079">
    <property type="entry name" value="Glutathione_S-Trfase"/>
</dbReference>
<dbReference type="AlphaFoldDB" id="A0A2I0WHH5"/>
<dbReference type="Proteomes" id="UP000233837">
    <property type="component" value="Unassembled WGS sequence"/>
</dbReference>
<dbReference type="CDD" id="cd03053">
    <property type="entry name" value="GST_N_Phi"/>
    <property type="match status" value="1"/>
</dbReference>
<evidence type="ECO:0000313" key="8">
    <source>
        <dbReference type="Proteomes" id="UP000233837"/>
    </source>
</evidence>
<dbReference type="GO" id="GO:0006749">
    <property type="term" value="P:glutathione metabolic process"/>
    <property type="evidence" value="ECO:0007669"/>
    <property type="project" value="TreeGrafter"/>
</dbReference>
<dbReference type="GO" id="GO:0004364">
    <property type="term" value="F:glutathione transferase activity"/>
    <property type="evidence" value="ECO:0007669"/>
    <property type="project" value="UniProtKB-EC"/>
</dbReference>
<keyword evidence="8" id="KW-1185">Reference proteome</keyword>
<evidence type="ECO:0000313" key="7">
    <source>
        <dbReference type="EMBL" id="PKU75098.1"/>
    </source>
</evidence>
<dbReference type="CDD" id="cd03187">
    <property type="entry name" value="GST_C_Phi"/>
    <property type="match status" value="1"/>
</dbReference>
<evidence type="ECO:0000256" key="2">
    <source>
        <dbReference type="ARBA" id="ARBA00012452"/>
    </source>
</evidence>
<dbReference type="SFLD" id="SFLDG00358">
    <property type="entry name" value="Main_(cytGST)"/>
    <property type="match status" value="1"/>
</dbReference>
<name>A0A2I0WHH5_9ASPA</name>
<dbReference type="PROSITE" id="PS50404">
    <property type="entry name" value="GST_NTER"/>
    <property type="match status" value="1"/>
</dbReference>
<dbReference type="InterPro" id="IPR004045">
    <property type="entry name" value="Glutathione_S-Trfase_N"/>
</dbReference>
<proteinExistence type="inferred from homology"/>
<keyword evidence="3 7" id="KW-0808">Transferase</keyword>
<dbReference type="FunFam" id="1.20.1050.10:FF:000004">
    <property type="entry name" value="Glutathione S-transferase F2"/>
    <property type="match status" value="1"/>
</dbReference>
<evidence type="ECO:0000256" key="3">
    <source>
        <dbReference type="ARBA" id="ARBA00022679"/>
    </source>
</evidence>
<evidence type="ECO:0000256" key="1">
    <source>
        <dbReference type="ARBA" id="ARBA00010128"/>
    </source>
</evidence>
<dbReference type="GO" id="GO:0009635">
    <property type="term" value="P:response to herbicide"/>
    <property type="evidence" value="ECO:0007669"/>
    <property type="project" value="UniProtKB-ARBA"/>
</dbReference>
<dbReference type="PROSITE" id="PS50405">
    <property type="entry name" value="GST_CTER"/>
    <property type="match status" value="1"/>
</dbReference>
<dbReference type="Pfam" id="PF00043">
    <property type="entry name" value="GST_C"/>
    <property type="match status" value="1"/>
</dbReference>
<reference evidence="7 8" key="2">
    <citation type="journal article" date="2017" name="Nature">
        <title>The Apostasia genome and the evolution of orchids.</title>
        <authorList>
            <person name="Zhang G.Q."/>
            <person name="Liu K.W."/>
            <person name="Li Z."/>
            <person name="Lohaus R."/>
            <person name="Hsiao Y.Y."/>
            <person name="Niu S.C."/>
            <person name="Wang J.Y."/>
            <person name="Lin Y.C."/>
            <person name="Xu Q."/>
            <person name="Chen L.J."/>
            <person name="Yoshida K."/>
            <person name="Fujiwara S."/>
            <person name="Wang Z.W."/>
            <person name="Zhang Y.Q."/>
            <person name="Mitsuda N."/>
            <person name="Wang M."/>
            <person name="Liu G.H."/>
            <person name="Pecoraro L."/>
            <person name="Huang H.X."/>
            <person name="Xiao X.J."/>
            <person name="Lin M."/>
            <person name="Wu X.Y."/>
            <person name="Wu W.L."/>
            <person name="Chen Y.Y."/>
            <person name="Chang S.B."/>
            <person name="Sakamoto S."/>
            <person name="Ohme-Takagi M."/>
            <person name="Yagi M."/>
            <person name="Zeng S.J."/>
            <person name="Shen C.Y."/>
            <person name="Yeh C.M."/>
            <person name="Luo Y.B."/>
            <person name="Tsai W.C."/>
            <person name="Van de Peer Y."/>
            <person name="Liu Z.J."/>
        </authorList>
    </citation>
    <scope>NUCLEOTIDE SEQUENCE [LARGE SCALE GENOMIC DNA]</scope>
    <source>
        <tissue evidence="7">The whole plant</tissue>
    </source>
</reference>
<protein>
    <recommendedName>
        <fullName evidence="2">glutathione transferase</fullName>
        <ecNumber evidence="2">2.5.1.18</ecNumber>
    </recommendedName>
</protein>